<protein>
    <submittedName>
        <fullName evidence="2">Uncharacterized protein</fullName>
    </submittedName>
</protein>
<accession>A0A1I7WZJ1</accession>
<name>A0A1I7WZJ1_HETBA</name>
<dbReference type="AlphaFoldDB" id="A0A1I7WZJ1"/>
<proteinExistence type="predicted"/>
<keyword evidence="1" id="KW-1185">Reference proteome</keyword>
<evidence type="ECO:0000313" key="1">
    <source>
        <dbReference type="Proteomes" id="UP000095283"/>
    </source>
</evidence>
<evidence type="ECO:0000313" key="2">
    <source>
        <dbReference type="WBParaSite" id="Hba_10600"/>
    </source>
</evidence>
<organism evidence="1 2">
    <name type="scientific">Heterorhabditis bacteriophora</name>
    <name type="common">Entomopathogenic nematode worm</name>
    <dbReference type="NCBI Taxonomy" id="37862"/>
    <lineage>
        <taxon>Eukaryota</taxon>
        <taxon>Metazoa</taxon>
        <taxon>Ecdysozoa</taxon>
        <taxon>Nematoda</taxon>
        <taxon>Chromadorea</taxon>
        <taxon>Rhabditida</taxon>
        <taxon>Rhabditina</taxon>
        <taxon>Rhabditomorpha</taxon>
        <taxon>Strongyloidea</taxon>
        <taxon>Heterorhabditidae</taxon>
        <taxon>Heterorhabditis</taxon>
    </lineage>
</organism>
<dbReference type="WBParaSite" id="Hba_10600">
    <property type="protein sequence ID" value="Hba_10600"/>
    <property type="gene ID" value="Hba_10600"/>
</dbReference>
<dbReference type="Proteomes" id="UP000095283">
    <property type="component" value="Unplaced"/>
</dbReference>
<reference evidence="2" key="1">
    <citation type="submission" date="2016-11" db="UniProtKB">
        <authorList>
            <consortium name="WormBaseParasite"/>
        </authorList>
    </citation>
    <scope>IDENTIFICATION</scope>
</reference>
<sequence>MQMANRLIRELLNPVLCPPIAGLSYLSLPNTHLCLFFQLFPLFQYEMLSSLSMSLNYTEICLIFNNYMSKIDVTIFQFQLLFRHLCISTILDHLRVERASGQILGFTMSNSQFIYHQSQSHQIALCLPASLGFTNAASEDQLKGQGEQF</sequence>